<dbReference type="Proteomes" id="UP001189429">
    <property type="component" value="Unassembled WGS sequence"/>
</dbReference>
<evidence type="ECO:0000313" key="3">
    <source>
        <dbReference type="Proteomes" id="UP001189429"/>
    </source>
</evidence>
<dbReference type="EMBL" id="CAUYUJ010003311">
    <property type="protein sequence ID" value="CAK0804740.1"/>
    <property type="molecule type" value="Genomic_DNA"/>
</dbReference>
<evidence type="ECO:0000313" key="2">
    <source>
        <dbReference type="EMBL" id="CAK0804740.1"/>
    </source>
</evidence>
<feature type="compositionally biased region" description="Low complexity" evidence="1">
    <location>
        <begin position="83"/>
        <end position="92"/>
    </location>
</feature>
<comment type="caution">
    <text evidence="2">The sequence shown here is derived from an EMBL/GenBank/DDBJ whole genome shotgun (WGS) entry which is preliminary data.</text>
</comment>
<organism evidence="2 3">
    <name type="scientific">Prorocentrum cordatum</name>
    <dbReference type="NCBI Taxonomy" id="2364126"/>
    <lineage>
        <taxon>Eukaryota</taxon>
        <taxon>Sar</taxon>
        <taxon>Alveolata</taxon>
        <taxon>Dinophyceae</taxon>
        <taxon>Prorocentrales</taxon>
        <taxon>Prorocentraceae</taxon>
        <taxon>Prorocentrum</taxon>
    </lineage>
</organism>
<keyword evidence="3" id="KW-1185">Reference proteome</keyword>
<feature type="compositionally biased region" description="Basic and acidic residues" evidence="1">
    <location>
        <begin position="136"/>
        <end position="154"/>
    </location>
</feature>
<feature type="region of interest" description="Disordered" evidence="1">
    <location>
        <begin position="76"/>
        <end position="154"/>
    </location>
</feature>
<evidence type="ECO:0000256" key="1">
    <source>
        <dbReference type="SAM" id="MobiDB-lite"/>
    </source>
</evidence>
<accession>A0ABN9QFJ4</accession>
<reference evidence="2" key="1">
    <citation type="submission" date="2023-10" db="EMBL/GenBank/DDBJ databases">
        <authorList>
            <person name="Chen Y."/>
            <person name="Shah S."/>
            <person name="Dougan E. K."/>
            <person name="Thang M."/>
            <person name="Chan C."/>
        </authorList>
    </citation>
    <scope>NUCLEOTIDE SEQUENCE [LARGE SCALE GENOMIC DNA]</scope>
</reference>
<sequence>MGSATREVGLVRIRQRNLQHIMAVGTCGNRSIMLSAALALVLRGEARASAILEQAKECDVALEKVLGRLFGRLTSQQGGSQWRAARGGSREPSGGRRHHDAGARDGGGGRKRRREDEGRREVRLEGGGSRSRGRWRGREQDCRRRRSDPDRHLW</sequence>
<name>A0ABN9QFJ4_9DINO</name>
<protein>
    <submittedName>
        <fullName evidence="2">Uncharacterized protein</fullName>
    </submittedName>
</protein>
<proteinExistence type="predicted"/>
<feature type="compositionally biased region" description="Basic and acidic residues" evidence="1">
    <location>
        <begin position="114"/>
        <end position="124"/>
    </location>
</feature>
<gene>
    <name evidence="2" type="ORF">PCOR1329_LOCUS11447</name>
</gene>